<evidence type="ECO:0000313" key="6">
    <source>
        <dbReference type="Proteomes" id="UP001138780"/>
    </source>
</evidence>
<dbReference type="GO" id="GO:0003723">
    <property type="term" value="F:RNA binding"/>
    <property type="evidence" value="ECO:0007669"/>
    <property type="project" value="InterPro"/>
</dbReference>
<dbReference type="Gene3D" id="1.10.1790.10">
    <property type="entry name" value="PRD domain"/>
    <property type="match status" value="2"/>
</dbReference>
<accession>A0A9X0WMR7</accession>
<reference evidence="3" key="1">
    <citation type="submission" date="2016-12" db="EMBL/GenBank/DDBJ databases">
        <title>Draft genome of Streptococcus lactarius CCUG 66490T type strain.</title>
        <authorList>
            <person name="Salva-Serra F."/>
            <person name="Engstrom-Jakobsson H."/>
            <person name="Thorell K."/>
            <person name="Gomila M."/>
            <person name="Gonzales-Siles L."/>
            <person name="Busquets A."/>
            <person name="Jaen-Luchoro D."/>
            <person name="Karlsson R."/>
            <person name="Kristiansson E."/>
            <person name="Moore E."/>
        </authorList>
    </citation>
    <scope>NUCLEOTIDE SEQUENCE</scope>
    <source>
        <strain evidence="3">CCUG 66490</strain>
    </source>
</reference>
<gene>
    <name evidence="3" type="ORF">BTU61_04115</name>
    <name evidence="4" type="ORF">J4854_08710</name>
</gene>
<reference evidence="4 5" key="2">
    <citation type="submission" date="2021-03" db="EMBL/GenBank/DDBJ databases">
        <title>Human Oral Microbial Genomes.</title>
        <authorList>
            <person name="Johnston C.D."/>
            <person name="Chen T."/>
            <person name="Dewhirst F.E."/>
        </authorList>
    </citation>
    <scope>NUCLEOTIDE SEQUENCE [LARGE SCALE GENOMIC DNA]</scope>
    <source>
        <strain evidence="4 5">CCUG 66490</strain>
    </source>
</reference>
<dbReference type="AlphaFoldDB" id="A0A9X0WMR7"/>
<dbReference type="EMBL" id="CP072329">
    <property type="protein sequence ID" value="QUB38614.1"/>
    <property type="molecule type" value="Genomic_DNA"/>
</dbReference>
<sequence>MYRIVSPINNNIALVKDESQRELIVTGKGIVFQKKKGDIIASSLVDKVFRLNTEESKENFLALLKDVPLDFITVTYDVIDTLTLKYNYPVQDYLYVTLTDHIYCTYQSIQTGNYQSSKLPDVSREYPIEYKIGAEALSIFKSKLLDRFPDEELGRIAIHFINARRDGEVAPSVEISRTKHILDLVKQELARNHIERTSLNSNFYDRFMVHLSYFLDYIDRSRKDNTSLLGMEEHLKISYPEAFEIGNRIYDVIARETGVDLFHSERIYIVLHIQRLL</sequence>
<evidence type="ECO:0000313" key="4">
    <source>
        <dbReference type="EMBL" id="QUB38614.1"/>
    </source>
</evidence>
<dbReference type="InterPro" id="IPR050661">
    <property type="entry name" value="BglG_antiterminators"/>
</dbReference>
<dbReference type="InterPro" id="IPR036650">
    <property type="entry name" value="CAT_RNA-bd_dom_sf"/>
</dbReference>
<name>A0A9X0WMR7_9STRE</name>
<evidence type="ECO:0000313" key="5">
    <source>
        <dbReference type="Proteomes" id="UP000676511"/>
    </source>
</evidence>
<dbReference type="GO" id="GO:0006355">
    <property type="term" value="P:regulation of DNA-templated transcription"/>
    <property type="evidence" value="ECO:0007669"/>
    <property type="project" value="InterPro"/>
</dbReference>
<organism evidence="3 6">
    <name type="scientific">Streptococcus lactarius</name>
    <dbReference type="NCBI Taxonomy" id="684066"/>
    <lineage>
        <taxon>Bacteria</taxon>
        <taxon>Bacillati</taxon>
        <taxon>Bacillota</taxon>
        <taxon>Bacilli</taxon>
        <taxon>Lactobacillales</taxon>
        <taxon>Streptococcaceae</taxon>
        <taxon>Streptococcus</taxon>
    </lineage>
</organism>
<feature type="domain" description="PRD" evidence="2">
    <location>
        <begin position="66"/>
        <end position="170"/>
    </location>
</feature>
<protein>
    <submittedName>
        <fullName evidence="4">PRD domain-containing protein</fullName>
    </submittedName>
    <submittedName>
        <fullName evidence="3">Transcription antiterminator lact</fullName>
    </submittedName>
</protein>
<evidence type="ECO:0000313" key="3">
    <source>
        <dbReference type="EMBL" id="MBK4779383.1"/>
    </source>
</evidence>
<dbReference type="InterPro" id="IPR036634">
    <property type="entry name" value="PRD_sf"/>
</dbReference>
<dbReference type="Pfam" id="PF03123">
    <property type="entry name" value="CAT_RBD"/>
    <property type="match status" value="1"/>
</dbReference>
<dbReference type="PANTHER" id="PTHR30185:SF15">
    <property type="entry name" value="CRYPTIC BETA-GLUCOSIDE BGL OPERON ANTITERMINATOR"/>
    <property type="match status" value="1"/>
</dbReference>
<dbReference type="InterPro" id="IPR004341">
    <property type="entry name" value="CAT_RNA-bd_dom"/>
</dbReference>
<dbReference type="PANTHER" id="PTHR30185">
    <property type="entry name" value="CRYPTIC BETA-GLUCOSIDE BGL OPERON ANTITERMINATOR"/>
    <property type="match status" value="1"/>
</dbReference>
<feature type="domain" description="PRD" evidence="2">
    <location>
        <begin position="172"/>
        <end position="277"/>
    </location>
</feature>
<keyword evidence="1" id="KW-0677">Repeat</keyword>
<dbReference type="InterPro" id="IPR011608">
    <property type="entry name" value="PRD"/>
</dbReference>
<dbReference type="Gene3D" id="2.30.24.10">
    <property type="entry name" value="CAT RNA-binding domain"/>
    <property type="match status" value="1"/>
</dbReference>
<keyword evidence="5" id="KW-1185">Reference proteome</keyword>
<evidence type="ECO:0000256" key="1">
    <source>
        <dbReference type="ARBA" id="ARBA00022737"/>
    </source>
</evidence>
<dbReference type="Pfam" id="PF00874">
    <property type="entry name" value="PRD"/>
    <property type="match status" value="2"/>
</dbReference>
<dbReference type="SMART" id="SM01061">
    <property type="entry name" value="CAT_RBD"/>
    <property type="match status" value="1"/>
</dbReference>
<dbReference type="RefSeq" id="WP_187540031.1">
    <property type="nucleotide sequence ID" value="NZ_CP072329.1"/>
</dbReference>
<proteinExistence type="predicted"/>
<dbReference type="Proteomes" id="UP001138780">
    <property type="component" value="Unassembled WGS sequence"/>
</dbReference>
<evidence type="ECO:0000259" key="2">
    <source>
        <dbReference type="PROSITE" id="PS51372"/>
    </source>
</evidence>
<dbReference type="Proteomes" id="UP000676511">
    <property type="component" value="Chromosome"/>
</dbReference>
<dbReference type="SUPFAM" id="SSF50151">
    <property type="entry name" value="SacY-like RNA-binding domain"/>
    <property type="match status" value="1"/>
</dbReference>
<dbReference type="PROSITE" id="PS51372">
    <property type="entry name" value="PRD_2"/>
    <property type="match status" value="2"/>
</dbReference>
<dbReference type="EMBL" id="MRXX01000005">
    <property type="protein sequence ID" value="MBK4779383.1"/>
    <property type="molecule type" value="Genomic_DNA"/>
</dbReference>
<dbReference type="SUPFAM" id="SSF63520">
    <property type="entry name" value="PTS-regulatory domain, PRD"/>
    <property type="match status" value="2"/>
</dbReference>